<dbReference type="SUPFAM" id="SSF56112">
    <property type="entry name" value="Protein kinase-like (PK-like)"/>
    <property type="match status" value="1"/>
</dbReference>
<dbReference type="CDD" id="cd00892">
    <property type="entry name" value="PIKKc_ATR"/>
    <property type="match status" value="1"/>
</dbReference>
<dbReference type="InterPro" id="IPR011009">
    <property type="entry name" value="Kinase-like_dom_sf"/>
</dbReference>
<protein>
    <recommendedName>
        <fullName evidence="4">non-specific serine/threonine protein kinase</fullName>
        <ecNumber evidence="4">2.7.11.1</ecNumber>
    </recommendedName>
</protein>
<evidence type="ECO:0000256" key="11">
    <source>
        <dbReference type="ARBA" id="ARBA00023204"/>
    </source>
</evidence>
<keyword evidence="9" id="KW-0418">Kinase</keyword>
<dbReference type="GO" id="GO:0000723">
    <property type="term" value="P:telomere maintenance"/>
    <property type="evidence" value="ECO:0007669"/>
    <property type="project" value="TreeGrafter"/>
</dbReference>
<comment type="similarity">
    <text evidence="2">Belongs to the PI3/PI4-kinase family. ATM subfamily.</text>
</comment>
<dbReference type="InterPro" id="IPR003151">
    <property type="entry name" value="PIK-rel_kinase_FAT"/>
</dbReference>
<dbReference type="OrthoDB" id="381190at2759"/>
<dbReference type="Pfam" id="PF02259">
    <property type="entry name" value="FAT"/>
    <property type="match status" value="1"/>
</dbReference>
<dbReference type="InterPro" id="IPR036940">
    <property type="entry name" value="PI3/4_kinase_cat_sf"/>
</dbReference>
<feature type="non-terminal residue" evidence="18">
    <location>
        <position position="1"/>
    </location>
</feature>
<dbReference type="EC" id="2.7.11.1" evidence="4"/>
<keyword evidence="8" id="KW-0227">DNA damage</keyword>
<dbReference type="InterPro" id="IPR050517">
    <property type="entry name" value="DDR_Repair_Kinase"/>
</dbReference>
<accession>A0A3E2GXW0</accession>
<sequence>MAPNSRGAGVKDHENGATGPYAPPPSTSAVQLINNLSTVTKPIRQVEQDDLQKLMSEVSSLENGIAEFKNSEAKIEHQHKLIYVFTLAVLDRLSKDDPFMDVDQLTLQASEALEIFISIIKETPSILSYIVKPDSRLHSRGQEPFWIWLFPRVLTLLGRRCCDSLTDKITSFFVGCFKAVSRIHKLWGLTVSFFCYLKECANTILSQVQDYAGGIHHNRVEFVLPSDTGDESLFSYQKGESNLSPLRCRTVSLYLIPTIIAKVEADETQKSLDHDFQKAAVVLLNVCKVPVPKSFSEIPDASTKFERTVLDTEFRSLNIVSFQDVNHSDEPAPPPPKRRKITNDPDLCDQLVEDLFQLLKPHGIANLNSLSEAIDISYAQLDPDMRCEVINRLGRLACAGAGSLTIERDRDRAIVNRRCSICDNMSQIALHSDPSTKKIHEEALPALAKLIKLPTFVDSRKPRVLAMLALKRFALHVKIRDFIDLEISPLGQWCLQSLKSSVRELRIAAGVSGDEELNIVLLKLVEYLGHTNPVISGVAFDEILKLANTKGITVERLLSPYWASIAIVAVRDLLTRPQASQMIADLLEITVPGFLVLTQSYTLPWLVLAKKTDIINSICKAQQQDDPWNVCCRDSSNLVPILSLLLVQNVPDIEKFICSQLRSVSPRFNELRFTELMRFEPSPLGLYLLKASADADDSKKSRIRIALQILATHACSLSKDDIDNSKKKNLIGSFLEQHILGYVAQLSEIVNDVRDEQSISEKKRCVKAVEEMVRTSKTRARIARPQICACLQSALDQKELQSSAYSAWHAMLMSLEDDDVEMMLESTFSIIIQRWEAFDRATQHRAKDSLSYLLKSRSELLRRAIVNLPSLSQFPELAEIEAQLSKLRMPTDTREAFQIFSQRISHENSGVVAQAMSELKTYLRVQQSFLQASAVSDQPDQVVGQLIRSILDSCVKFNESHHDIAMLSAECVGLIGCLDSHRVESVREQRQMVVVSNFHDPLETTDFVLFILEEVIVKVFLSATDTGMQGFLSYVMQELLEKCDFTQHCGHVMMTGDHNYDNEIYRKWLKLPENVRATLTPFLTSKYAVREMAITTAEYPIFRPDRFRSDKIYNSWLKSFVLDLLQKPLNTNTAFIFPPLCRAIRIKDVSIASFLLPYVVLHVVVEGTDEQRREVGGELLAVLEHQPISDSNIRKEDLKLCSEAVFRVLDYLSRWKQELLDDFAKSRNEKESKSGQPRNSGLSSFVSNKMNEILDRVDSVLDMIPAEIVSNRAVECKSYARALFYWEQYIRTVKDNASHNAIPVNLLERLQEIYTQIDEPDGIEGISAHLPVLNIEQQVLGHRKAGRWSAAQSWYEIKLAQEPEDFEAQLNLLTCMKESGQHDVLLNYIEGLQTATTTIPKILPYATEASWATEKWSALEKYVSLSRKIPGEDFNVNIGRALLELRNGDITSFMSTIQATREQIACSLSSSMTSSLGSFHEPMLRFHILTELEMISGANKSEDISVQQVLESLDRRLEVLGAYRNDKQYVLGIRRAAMRLSSLDFKSEDIASAWLTTAKIARKDNAINQSFNAVLHASQLGDRSATIEHARLLWMEGQHRNAIQSLQGAINNDAFISHNVNIKITTLINDEEAEQQQNLLTARAHLLLAKWQDSAGQTHSNAVRSQYQLAASKHRAWEKGHYYLGRHYNKLLESEKTLAPEQQAEVYLTGEMARLVIENYLRALLYGTKYIYQTLPRIITLWLDLGTQVNKPLDPKYGVGKEFVAKITNLRKEQLSMIHTRFTKYISRMPAYIFYTALPQIVARIAHPNIEVYNYLQQIIYKVVSAHPQHALWALLAVSTSTQPERKHRGTLLLNALRNNSKKNGASDFDLKLMVKVGERLTAELLMVCTAGDFPGNRNVKASISKDLKFNHKVCTPSLLAVPIESVLAATLPTLTDNVNTHKAFSREVITITGFQDEVLVLGSLQRPRKITARGSDGKDYGLLCKPKDDLRKDQRLMEFNGMINRLLKKDAESSRRKLYIKTYSVTPLNEECGLIEWVDGLKTLRDILLSLYRPMGISPNYREIEVFCEEACKAPDKLPFFTEKVLSQFPPVFHLWFVQQFPEPSAWFAARLRYTRSCAVMSMVGTILGLGDRHGENILFEEGNGGTFHVDFNCLFDKGLTFQKPERVPFRLTHNMVDAMGAYGYEGPFRKSSELTLNLLRQNGETLMTILDAFVHDPTLDLIARKDKKRKDPVVGVNGVVVPTTAQGVLDSIQRKVKGLLPGESVPLSVEGQVDELIKQATNAKFLASMYIGWCPFF</sequence>
<keyword evidence="5" id="KW-0723">Serine/threonine-protein kinase</keyword>
<evidence type="ECO:0000256" key="1">
    <source>
        <dbReference type="ARBA" id="ARBA00004123"/>
    </source>
</evidence>
<dbReference type="EMBL" id="NCSJ02000293">
    <property type="protein sequence ID" value="RFU25966.1"/>
    <property type="molecule type" value="Genomic_DNA"/>
</dbReference>
<dbReference type="Pfam" id="PF08064">
    <property type="entry name" value="UME"/>
    <property type="match status" value="1"/>
</dbReference>
<evidence type="ECO:0000256" key="12">
    <source>
        <dbReference type="ARBA" id="ARBA00023242"/>
    </source>
</evidence>
<dbReference type="GO" id="GO:0004674">
    <property type="term" value="F:protein serine/threonine kinase activity"/>
    <property type="evidence" value="ECO:0007669"/>
    <property type="project" value="UniProtKB-KW"/>
</dbReference>
<evidence type="ECO:0000256" key="13">
    <source>
        <dbReference type="ARBA" id="ARBA00025079"/>
    </source>
</evidence>
<dbReference type="GO" id="GO:0005634">
    <property type="term" value="C:nucleus"/>
    <property type="evidence" value="ECO:0007669"/>
    <property type="project" value="UniProtKB-SubCell"/>
</dbReference>
<dbReference type="InterPro" id="IPR056802">
    <property type="entry name" value="ATR-like_M-HEAT"/>
</dbReference>
<dbReference type="GO" id="GO:0000077">
    <property type="term" value="P:DNA damage checkpoint signaling"/>
    <property type="evidence" value="ECO:0007669"/>
    <property type="project" value="TreeGrafter"/>
</dbReference>
<evidence type="ECO:0000256" key="4">
    <source>
        <dbReference type="ARBA" id="ARBA00012513"/>
    </source>
</evidence>
<evidence type="ECO:0000259" key="16">
    <source>
        <dbReference type="PROSITE" id="PS51189"/>
    </source>
</evidence>
<evidence type="ECO:0000256" key="8">
    <source>
        <dbReference type="ARBA" id="ARBA00022763"/>
    </source>
</evidence>
<dbReference type="Pfam" id="PF02260">
    <property type="entry name" value="FATC"/>
    <property type="match status" value="1"/>
</dbReference>
<comment type="subcellular location">
    <subcellularLocation>
        <location evidence="1">Nucleus</location>
    </subcellularLocation>
</comment>
<dbReference type="GO" id="GO:0005694">
    <property type="term" value="C:chromosome"/>
    <property type="evidence" value="ECO:0007669"/>
    <property type="project" value="TreeGrafter"/>
</dbReference>
<evidence type="ECO:0000256" key="5">
    <source>
        <dbReference type="ARBA" id="ARBA00022527"/>
    </source>
</evidence>
<evidence type="ECO:0000256" key="2">
    <source>
        <dbReference type="ARBA" id="ARBA00010769"/>
    </source>
</evidence>
<dbReference type="PROSITE" id="PS51190">
    <property type="entry name" value="FATC"/>
    <property type="match status" value="1"/>
</dbReference>
<dbReference type="FunFam" id="1.10.1070.11:FF:000031">
    <property type="entry name" value="Phosphatidyl inositol 3-kinase"/>
    <property type="match status" value="1"/>
</dbReference>
<dbReference type="InterPro" id="IPR014009">
    <property type="entry name" value="PIK_FAT"/>
</dbReference>
<keyword evidence="11" id="KW-0234">DNA repair</keyword>
<evidence type="ECO:0000256" key="3">
    <source>
        <dbReference type="ARBA" id="ARBA00011370"/>
    </source>
</evidence>
<gene>
    <name evidence="18" type="ORF">B7463_g10366</name>
</gene>
<keyword evidence="12" id="KW-0539">Nucleus</keyword>
<dbReference type="InterPro" id="IPR000403">
    <property type="entry name" value="PI3/4_kinase_cat_dom"/>
</dbReference>
<dbReference type="InterPro" id="IPR003152">
    <property type="entry name" value="FATC_dom"/>
</dbReference>
<feature type="domain" description="PI3K/PI4K catalytic" evidence="15">
    <location>
        <begin position="1955"/>
        <end position="2262"/>
    </location>
</feature>
<name>A0A3E2GXW0_SCYLI</name>
<feature type="non-terminal residue" evidence="18">
    <location>
        <position position="2299"/>
    </location>
</feature>
<evidence type="ECO:0000256" key="7">
    <source>
        <dbReference type="ARBA" id="ARBA00022741"/>
    </source>
</evidence>
<evidence type="ECO:0000259" key="17">
    <source>
        <dbReference type="PROSITE" id="PS51190"/>
    </source>
</evidence>
<dbReference type="Pfam" id="PF25030">
    <property type="entry name" value="M-HEAT_ATR"/>
    <property type="match status" value="1"/>
</dbReference>
<dbReference type="SMART" id="SM00146">
    <property type="entry name" value="PI3Kc"/>
    <property type="match status" value="1"/>
</dbReference>
<dbReference type="PANTHER" id="PTHR11139">
    <property type="entry name" value="ATAXIA TELANGIECTASIA MUTATED ATM -RELATED"/>
    <property type="match status" value="1"/>
</dbReference>
<dbReference type="Pfam" id="PF00454">
    <property type="entry name" value="PI3_PI4_kinase"/>
    <property type="match status" value="1"/>
</dbReference>
<organism evidence="18 19">
    <name type="scientific">Scytalidium lignicola</name>
    <name type="common">Hyphomycete</name>
    <dbReference type="NCBI Taxonomy" id="5539"/>
    <lineage>
        <taxon>Eukaryota</taxon>
        <taxon>Fungi</taxon>
        <taxon>Dikarya</taxon>
        <taxon>Ascomycota</taxon>
        <taxon>Pezizomycotina</taxon>
        <taxon>Leotiomycetes</taxon>
        <taxon>Leotiomycetes incertae sedis</taxon>
        <taxon>Scytalidium</taxon>
    </lineage>
</organism>
<dbReference type="InterPro" id="IPR012993">
    <property type="entry name" value="UME"/>
</dbReference>
<feature type="domain" description="FAT" evidence="16">
    <location>
        <begin position="1268"/>
        <end position="1841"/>
    </location>
</feature>
<comment type="subunit">
    <text evidence="3">Associates with DNA double-strand breaks.</text>
</comment>
<reference evidence="18 19" key="1">
    <citation type="submission" date="2018-05" db="EMBL/GenBank/DDBJ databases">
        <title>Draft genome sequence of Scytalidium lignicola DSM 105466, a ubiquitous saprotrophic fungus.</title>
        <authorList>
            <person name="Buettner E."/>
            <person name="Gebauer A.M."/>
            <person name="Hofrichter M."/>
            <person name="Liers C."/>
            <person name="Kellner H."/>
        </authorList>
    </citation>
    <scope>NUCLEOTIDE SEQUENCE [LARGE SCALE GENOMIC DNA]</scope>
    <source>
        <strain evidence="18 19">DSM 105466</strain>
    </source>
</reference>
<dbReference type="SUPFAM" id="SSF48371">
    <property type="entry name" value="ARM repeat"/>
    <property type="match status" value="1"/>
</dbReference>
<dbReference type="InterPro" id="IPR057564">
    <property type="entry name" value="HEAT_ATR"/>
</dbReference>
<evidence type="ECO:0000313" key="18">
    <source>
        <dbReference type="EMBL" id="RFU25966.1"/>
    </source>
</evidence>
<evidence type="ECO:0000256" key="9">
    <source>
        <dbReference type="ARBA" id="ARBA00022777"/>
    </source>
</evidence>
<dbReference type="Proteomes" id="UP000258309">
    <property type="component" value="Unassembled WGS sequence"/>
</dbReference>
<evidence type="ECO:0000256" key="14">
    <source>
        <dbReference type="SAM" id="MobiDB-lite"/>
    </source>
</evidence>
<comment type="caution">
    <text evidence="18">The sequence shown here is derived from an EMBL/GenBank/DDBJ whole genome shotgun (WGS) entry which is preliminary data.</text>
</comment>
<evidence type="ECO:0000259" key="15">
    <source>
        <dbReference type="PROSITE" id="PS50290"/>
    </source>
</evidence>
<keyword evidence="19" id="KW-1185">Reference proteome</keyword>
<dbReference type="PROSITE" id="PS50290">
    <property type="entry name" value="PI3_4_KINASE_3"/>
    <property type="match status" value="1"/>
</dbReference>
<dbReference type="Gene3D" id="1.10.1070.11">
    <property type="entry name" value="Phosphatidylinositol 3-/4-kinase, catalytic domain"/>
    <property type="match status" value="1"/>
</dbReference>
<dbReference type="InterPro" id="IPR016024">
    <property type="entry name" value="ARM-type_fold"/>
</dbReference>
<dbReference type="PROSITE" id="PS51189">
    <property type="entry name" value="FAT"/>
    <property type="match status" value="1"/>
</dbReference>
<dbReference type="Gene3D" id="3.30.1010.10">
    <property type="entry name" value="Phosphatidylinositol 3-kinase Catalytic Subunit, Chain A, domain 4"/>
    <property type="match status" value="1"/>
</dbReference>
<feature type="domain" description="FATC" evidence="17">
    <location>
        <begin position="2267"/>
        <end position="2299"/>
    </location>
</feature>
<keyword evidence="10" id="KW-0067">ATP-binding</keyword>
<dbReference type="SMART" id="SM00802">
    <property type="entry name" value="UME"/>
    <property type="match status" value="1"/>
</dbReference>
<feature type="region of interest" description="Disordered" evidence="14">
    <location>
        <begin position="1"/>
        <end position="26"/>
    </location>
</feature>
<comment type="function">
    <text evidence="13">Serine/threonine protein kinase which activates checkpoint signaling upon genotoxic stresses such as ionizing radiation (IR), ultraviolet light (UV), or DNA replication stalling, thereby acting as a DNA damage sensor. Recognizes the substrate consensus sequence [ST]-Q. Phosphorylates histone H2A to form H2AS128ph (gamma-H2A) at sites of DNA damage, involved in the regulation of DNA damage response mechanism. Required for the control of telomere length and genome stability.</text>
</comment>
<proteinExistence type="inferred from homology"/>
<dbReference type="SMART" id="SM01343">
    <property type="entry name" value="FATC"/>
    <property type="match status" value="1"/>
</dbReference>
<keyword evidence="7" id="KW-0547">Nucleotide-binding</keyword>
<dbReference type="GO" id="GO:0006281">
    <property type="term" value="P:DNA repair"/>
    <property type="evidence" value="ECO:0007669"/>
    <property type="project" value="UniProtKB-KW"/>
</dbReference>
<dbReference type="OMA" id="SMYIGWC"/>
<dbReference type="Pfam" id="PF23593">
    <property type="entry name" value="HEAT_ATR"/>
    <property type="match status" value="1"/>
</dbReference>
<dbReference type="PANTHER" id="PTHR11139:SF125">
    <property type="entry name" value="SERINE_THREONINE-PROTEIN KINASE MEC1"/>
    <property type="match status" value="1"/>
</dbReference>
<evidence type="ECO:0000313" key="19">
    <source>
        <dbReference type="Proteomes" id="UP000258309"/>
    </source>
</evidence>
<keyword evidence="6" id="KW-0808">Transferase</keyword>
<dbReference type="GO" id="GO:0005524">
    <property type="term" value="F:ATP binding"/>
    <property type="evidence" value="ECO:0007669"/>
    <property type="project" value="UniProtKB-KW"/>
</dbReference>
<evidence type="ECO:0000256" key="6">
    <source>
        <dbReference type="ARBA" id="ARBA00022679"/>
    </source>
</evidence>
<evidence type="ECO:0000256" key="10">
    <source>
        <dbReference type="ARBA" id="ARBA00022840"/>
    </source>
</evidence>
<dbReference type="STRING" id="5539.A0A3E2GXW0"/>